<dbReference type="Proteomes" id="UP000652761">
    <property type="component" value="Unassembled WGS sequence"/>
</dbReference>
<accession>A0A843TVB6</accession>
<organism evidence="1 2">
    <name type="scientific">Colocasia esculenta</name>
    <name type="common">Wild taro</name>
    <name type="synonym">Arum esculentum</name>
    <dbReference type="NCBI Taxonomy" id="4460"/>
    <lineage>
        <taxon>Eukaryota</taxon>
        <taxon>Viridiplantae</taxon>
        <taxon>Streptophyta</taxon>
        <taxon>Embryophyta</taxon>
        <taxon>Tracheophyta</taxon>
        <taxon>Spermatophyta</taxon>
        <taxon>Magnoliopsida</taxon>
        <taxon>Liliopsida</taxon>
        <taxon>Araceae</taxon>
        <taxon>Aroideae</taxon>
        <taxon>Colocasieae</taxon>
        <taxon>Colocasia</taxon>
    </lineage>
</organism>
<proteinExistence type="predicted"/>
<evidence type="ECO:0000313" key="1">
    <source>
        <dbReference type="EMBL" id="MQL73450.1"/>
    </source>
</evidence>
<dbReference type="AlphaFoldDB" id="A0A843TVB6"/>
<gene>
    <name evidence="1" type="ORF">Taro_005811</name>
</gene>
<sequence>MHERDNLTLTVRPCLQGRQRAAFCRGVGKYLFPSHTGSSYLCGRHKANGACSPHTAGRQALLICVRRLDNTSLGRAPPHMLCACRTGRNYLATGQQALLVGKDKESRDDDVPCGYYSSCRLDLSFEEGMMS</sequence>
<protein>
    <submittedName>
        <fullName evidence="1">Uncharacterized protein</fullName>
    </submittedName>
</protein>
<dbReference type="EMBL" id="NMUH01000168">
    <property type="protein sequence ID" value="MQL73450.1"/>
    <property type="molecule type" value="Genomic_DNA"/>
</dbReference>
<keyword evidence="2" id="KW-1185">Reference proteome</keyword>
<evidence type="ECO:0000313" key="2">
    <source>
        <dbReference type="Proteomes" id="UP000652761"/>
    </source>
</evidence>
<name>A0A843TVB6_COLES</name>
<reference evidence="1" key="1">
    <citation type="submission" date="2017-07" db="EMBL/GenBank/DDBJ databases">
        <title>Taro Niue Genome Assembly and Annotation.</title>
        <authorList>
            <person name="Atibalentja N."/>
            <person name="Keating K."/>
            <person name="Fields C.J."/>
        </authorList>
    </citation>
    <scope>NUCLEOTIDE SEQUENCE</scope>
    <source>
        <strain evidence="1">Niue_2</strain>
        <tissue evidence="1">Leaf</tissue>
    </source>
</reference>
<comment type="caution">
    <text evidence="1">The sequence shown here is derived from an EMBL/GenBank/DDBJ whole genome shotgun (WGS) entry which is preliminary data.</text>
</comment>